<feature type="transmembrane region" description="Helical" evidence="4">
    <location>
        <begin position="191"/>
        <end position="216"/>
    </location>
</feature>
<feature type="transmembrane region" description="Helical" evidence="4">
    <location>
        <begin position="278"/>
        <end position="298"/>
    </location>
</feature>
<evidence type="ECO:0000256" key="2">
    <source>
        <dbReference type="ARBA" id="ARBA00022989"/>
    </source>
</evidence>
<proteinExistence type="predicted"/>
<feature type="transmembrane region" description="Helical" evidence="4">
    <location>
        <begin position="365"/>
        <end position="384"/>
    </location>
</feature>
<organism evidence="5 6">
    <name type="scientific">Thalassolituus maritimus</name>
    <dbReference type="NCBI Taxonomy" id="484498"/>
    <lineage>
        <taxon>Bacteria</taxon>
        <taxon>Pseudomonadati</taxon>
        <taxon>Pseudomonadota</taxon>
        <taxon>Gammaproteobacteria</taxon>
        <taxon>Oceanospirillales</taxon>
        <taxon>Oceanospirillaceae</taxon>
        <taxon>Thalassolituus</taxon>
    </lineage>
</organism>
<sequence length="456" mass="48610">MLLTAMPAIIRAIDLVGWIMANRQTLTDDIYEKLVNDEDARACKSIPDSACQEVPGNFLKTLFSQVLSKIGDALVNPKITLPWLMQSVGAPAWMLGWLVPIRESGSMLPQLAIASVVRTLEIRKWVWVLGSVLQALAVLGIAVVAFTLDGAAAGWTMLALVVVFSLARGLGSVASKDVLGKTIPKPRRGTLNGWAETAAGLITLIVAVLLLLGVLGEGSTQLYALGFVLAAAVWVGAGAVYAGIREQPGETDGGNNGLKQAFARMSVLASDAPFRHFLIARSLLLCSALTSPFIVVLAHQEMNAAISMLALFMAASGAGSLVSGRFWGRFADVSSRNVMVRAGLLSALVGLIIFAIGILRSDWLAHMWVLPLLYFVLSIAHQGVRLGRKTYVVNLGEGNRRTDYVSVGNTLIGVMLLVTGFISLLEPLIGVSGIILILSIMGLLGSWMSLRLPEVE</sequence>
<feature type="transmembrane region" description="Helical" evidence="4">
    <location>
        <begin position="404"/>
        <end position="422"/>
    </location>
</feature>
<dbReference type="Pfam" id="PF07690">
    <property type="entry name" value="MFS_1"/>
    <property type="match status" value="1"/>
</dbReference>
<dbReference type="Gene3D" id="1.20.1250.20">
    <property type="entry name" value="MFS general substrate transporter like domains"/>
    <property type="match status" value="2"/>
</dbReference>
<evidence type="ECO:0000256" key="1">
    <source>
        <dbReference type="ARBA" id="ARBA00022692"/>
    </source>
</evidence>
<evidence type="ECO:0000313" key="6">
    <source>
        <dbReference type="Proteomes" id="UP001481413"/>
    </source>
</evidence>
<feature type="transmembrane region" description="Helical" evidence="4">
    <location>
        <begin position="152"/>
        <end position="170"/>
    </location>
</feature>
<dbReference type="EMBL" id="BAABWH010000002">
    <property type="protein sequence ID" value="GAA6144720.1"/>
    <property type="molecule type" value="Genomic_DNA"/>
</dbReference>
<feature type="transmembrane region" description="Helical" evidence="4">
    <location>
        <begin position="304"/>
        <end position="326"/>
    </location>
</feature>
<evidence type="ECO:0000256" key="3">
    <source>
        <dbReference type="ARBA" id="ARBA00023136"/>
    </source>
</evidence>
<dbReference type="InterPro" id="IPR036259">
    <property type="entry name" value="MFS_trans_sf"/>
</dbReference>
<dbReference type="InterPro" id="IPR011701">
    <property type="entry name" value="MFS"/>
</dbReference>
<keyword evidence="1 4" id="KW-0812">Transmembrane</keyword>
<dbReference type="SUPFAM" id="SSF103473">
    <property type="entry name" value="MFS general substrate transporter"/>
    <property type="match status" value="1"/>
</dbReference>
<dbReference type="InterPro" id="IPR052528">
    <property type="entry name" value="Sugar_transport-like"/>
</dbReference>
<dbReference type="PANTHER" id="PTHR23526:SF4">
    <property type="entry name" value="INTEGRAL MEMBRANE TRANSPORT PROTEIN"/>
    <property type="match status" value="1"/>
</dbReference>
<keyword evidence="3 4" id="KW-0472">Membrane</keyword>
<feature type="transmembrane region" description="Helical" evidence="4">
    <location>
        <begin position="222"/>
        <end position="244"/>
    </location>
</feature>
<feature type="transmembrane region" description="Helical" evidence="4">
    <location>
        <begin position="125"/>
        <end position="146"/>
    </location>
</feature>
<evidence type="ECO:0000256" key="4">
    <source>
        <dbReference type="SAM" id="Phobius"/>
    </source>
</evidence>
<feature type="transmembrane region" description="Helical" evidence="4">
    <location>
        <begin position="428"/>
        <end position="450"/>
    </location>
</feature>
<dbReference type="PANTHER" id="PTHR23526">
    <property type="entry name" value="INTEGRAL MEMBRANE TRANSPORT PROTEIN-RELATED"/>
    <property type="match status" value="1"/>
</dbReference>
<accession>A0ABP9ZX62</accession>
<dbReference type="Proteomes" id="UP001481413">
    <property type="component" value="Unassembled WGS sequence"/>
</dbReference>
<protein>
    <submittedName>
        <fullName evidence="5">MFS transporter</fullName>
    </submittedName>
</protein>
<comment type="caution">
    <text evidence="5">The sequence shown here is derived from an EMBL/GenBank/DDBJ whole genome shotgun (WGS) entry which is preliminary data.</text>
</comment>
<feature type="transmembrane region" description="Helical" evidence="4">
    <location>
        <begin position="338"/>
        <end position="359"/>
    </location>
</feature>
<evidence type="ECO:0000313" key="5">
    <source>
        <dbReference type="EMBL" id="GAA6144720.1"/>
    </source>
</evidence>
<keyword evidence="2 4" id="KW-1133">Transmembrane helix</keyword>
<reference evidence="5 6" key="1">
    <citation type="submission" date="2024-04" db="EMBL/GenBank/DDBJ databases">
        <title>Draft genome sequence of Thalassolituus maritimus NBRC 116585.</title>
        <authorList>
            <person name="Miyakawa T."/>
            <person name="Kusuya Y."/>
            <person name="Miura T."/>
        </authorList>
    </citation>
    <scope>NUCLEOTIDE SEQUENCE [LARGE SCALE GENOMIC DNA]</scope>
    <source>
        <strain evidence="5 6">5NW40-0001</strain>
    </source>
</reference>
<gene>
    <name evidence="5" type="ORF">NBRC116585_08370</name>
</gene>
<name>A0ABP9ZX62_9GAMM</name>
<keyword evidence="6" id="KW-1185">Reference proteome</keyword>